<accession>A0ACB9SHX1</accession>
<dbReference type="Proteomes" id="UP001057402">
    <property type="component" value="Chromosome 1"/>
</dbReference>
<sequence length="133" mass="14771">MSLGKRARPMRRTTSISGMAMALDLDFGDPVPARPSSYTSGTGVPAYVWDEEGAGAPVASPRVHRRHPSEIAASGHFLHTCCLCKRSLVPCRDIYMYRGDMAFCSKECRQLQMNIDERKDKCSLSSKKEASER</sequence>
<reference evidence="2" key="1">
    <citation type="journal article" date="2023" name="Front. Plant Sci.">
        <title>Chromosomal-level genome assembly of Melastoma candidum provides insights into trichome evolution.</title>
        <authorList>
            <person name="Zhong Y."/>
            <person name="Wu W."/>
            <person name="Sun C."/>
            <person name="Zou P."/>
            <person name="Liu Y."/>
            <person name="Dai S."/>
            <person name="Zhou R."/>
        </authorList>
    </citation>
    <scope>NUCLEOTIDE SEQUENCE [LARGE SCALE GENOMIC DNA]</scope>
</reference>
<proteinExistence type="predicted"/>
<evidence type="ECO:0000313" key="2">
    <source>
        <dbReference type="Proteomes" id="UP001057402"/>
    </source>
</evidence>
<dbReference type="EMBL" id="CM042880">
    <property type="protein sequence ID" value="KAI4389434.1"/>
    <property type="molecule type" value="Genomic_DNA"/>
</dbReference>
<protein>
    <submittedName>
        <fullName evidence="1">Uncharacterized protein</fullName>
    </submittedName>
</protein>
<evidence type="ECO:0000313" key="1">
    <source>
        <dbReference type="EMBL" id="KAI4389434.1"/>
    </source>
</evidence>
<keyword evidence="2" id="KW-1185">Reference proteome</keyword>
<comment type="caution">
    <text evidence="1">The sequence shown here is derived from an EMBL/GenBank/DDBJ whole genome shotgun (WGS) entry which is preliminary data.</text>
</comment>
<gene>
    <name evidence="1" type="ORF">MLD38_001662</name>
</gene>
<name>A0ACB9SHX1_9MYRT</name>
<organism evidence="1 2">
    <name type="scientific">Melastoma candidum</name>
    <dbReference type="NCBI Taxonomy" id="119954"/>
    <lineage>
        <taxon>Eukaryota</taxon>
        <taxon>Viridiplantae</taxon>
        <taxon>Streptophyta</taxon>
        <taxon>Embryophyta</taxon>
        <taxon>Tracheophyta</taxon>
        <taxon>Spermatophyta</taxon>
        <taxon>Magnoliopsida</taxon>
        <taxon>eudicotyledons</taxon>
        <taxon>Gunneridae</taxon>
        <taxon>Pentapetalae</taxon>
        <taxon>rosids</taxon>
        <taxon>malvids</taxon>
        <taxon>Myrtales</taxon>
        <taxon>Melastomataceae</taxon>
        <taxon>Melastomatoideae</taxon>
        <taxon>Melastomateae</taxon>
        <taxon>Melastoma</taxon>
    </lineage>
</organism>